<evidence type="ECO:0000313" key="3">
    <source>
        <dbReference type="Proteomes" id="UP000256970"/>
    </source>
</evidence>
<comment type="subcellular location">
    <subcellularLocation>
        <location evidence="1">Cytoplasm</location>
        <location evidence="1">Cytoskeleton</location>
        <location evidence="1">Cilium axoneme</location>
    </subcellularLocation>
</comment>
<keyword evidence="3" id="KW-1185">Reference proteome</keyword>
<accession>A0A383WJT9</accession>
<dbReference type="Gene3D" id="3.80.10.10">
    <property type="entry name" value="Ribonuclease Inhibitor"/>
    <property type="match status" value="1"/>
</dbReference>
<dbReference type="SUPFAM" id="SSF52047">
    <property type="entry name" value="RNI-like"/>
    <property type="match status" value="1"/>
</dbReference>
<protein>
    <submittedName>
        <fullName evidence="2">Uncharacterized protein</fullName>
    </submittedName>
</protein>
<dbReference type="InterPro" id="IPR032675">
    <property type="entry name" value="LRR_dom_sf"/>
</dbReference>
<organism evidence="2 3">
    <name type="scientific">Tetradesmus obliquus</name>
    <name type="common">Green alga</name>
    <name type="synonym">Acutodesmus obliquus</name>
    <dbReference type="NCBI Taxonomy" id="3088"/>
    <lineage>
        <taxon>Eukaryota</taxon>
        <taxon>Viridiplantae</taxon>
        <taxon>Chlorophyta</taxon>
        <taxon>core chlorophytes</taxon>
        <taxon>Chlorophyceae</taxon>
        <taxon>CS clade</taxon>
        <taxon>Sphaeropleales</taxon>
        <taxon>Scenedesmaceae</taxon>
        <taxon>Tetradesmus</taxon>
    </lineage>
</organism>
<dbReference type="GO" id="GO:0005930">
    <property type="term" value="C:axoneme"/>
    <property type="evidence" value="ECO:0007669"/>
    <property type="project" value="UniProtKB-SubCell"/>
</dbReference>
<dbReference type="PANTHER" id="PTHR12904">
    <property type="match status" value="1"/>
</dbReference>
<proteinExistence type="predicted"/>
<dbReference type="AlphaFoldDB" id="A0A383WJT9"/>
<name>A0A383WJT9_TETOB</name>
<dbReference type="EMBL" id="FNXT01001293">
    <property type="protein sequence ID" value="SZX77727.1"/>
    <property type="molecule type" value="Genomic_DNA"/>
</dbReference>
<evidence type="ECO:0000313" key="2">
    <source>
        <dbReference type="EMBL" id="SZX77727.1"/>
    </source>
</evidence>
<gene>
    <name evidence="2" type="ORF">BQ4739_LOCUS18072</name>
</gene>
<dbReference type="InterPro" id="IPR051341">
    <property type="entry name" value="Zyg-11_UBL_adapter"/>
</dbReference>
<sequence length="601" mass="64317">MESGQQDQPGQQDQQDKQDDALAALLIACQQPAFIRRPGVLCAAAATCKALSQAVQQCSGCHMAVVPPLNAPLPHLESFARWLPKHAALVKSLCTTAQNPPPKGVDGLSWELHLEAAMLLLLLQAVQLAAARPPAVAAAAAAAPASGPPAIAAEGGAVVQQQQHQQQQQQQGPLHLGSFSCYWRGTPELLDALPAHSLTQLTLDLGLSSGWGAHCYDLDGAVASAALARLSSLQQLTLANSYGLCMDPAGCLEGVAGLSQLTLLDLEAVLFDYAVWTGEDTWLHALFCGIVQLRVLRLPASVNDWPSFDFAPMTQLQELTNRRGTSFTEVQFPAQLRQLDFGALMELHQLDAVVQLQQLQGLTCDLWLRDVQLPDVVQLLQPLAQMPALQHLSLTLDNPYMAAAVAAALAQLPQLCELRVGVGHWQMLILRDQWEVIRAGLAAATSLTKLELATSVWPSPAPVVHDWPGEAVEACGALAGLTKLSNLHIRAHLSPGDALALSALTGLTRLVLEDVGEGVGDEAAAAVARSCRQLQHLDLSRCKLDSGACLAEIGTLTQLTELQLRGNAGVTLQGLMQLSRLVQLQRLEVDRQDAQSNLYYE</sequence>
<dbReference type="Proteomes" id="UP000256970">
    <property type="component" value="Unassembled WGS sequence"/>
</dbReference>
<reference evidence="2 3" key="1">
    <citation type="submission" date="2016-10" db="EMBL/GenBank/DDBJ databases">
        <authorList>
            <person name="Cai Z."/>
        </authorList>
    </citation>
    <scope>NUCLEOTIDE SEQUENCE [LARGE SCALE GENOMIC DNA]</scope>
</reference>
<evidence type="ECO:0000256" key="1">
    <source>
        <dbReference type="ARBA" id="ARBA00004430"/>
    </source>
</evidence>
<dbReference type="PANTHER" id="PTHR12904:SF23">
    <property type="entry name" value="PROTEIN ZER-1 HOMOLOG"/>
    <property type="match status" value="1"/>
</dbReference>